<dbReference type="PANTHER" id="PTHR12825:SF0">
    <property type="entry name" value="VESICLE TRANSPORT PROTEIN SEC20"/>
    <property type="match status" value="1"/>
</dbReference>
<keyword evidence="2" id="KW-0813">Transport</keyword>
<dbReference type="GO" id="GO:0005789">
    <property type="term" value="C:endoplasmic reticulum membrane"/>
    <property type="evidence" value="ECO:0007669"/>
    <property type="project" value="UniProtKB-SubCell"/>
</dbReference>
<dbReference type="OrthoDB" id="46868at2759"/>
<reference evidence="13 14" key="1">
    <citation type="journal article" date="2013" name="MBio">
        <title>Genome sequencing of the plant pathogen Taphrina deformans, the causal agent of peach leaf curl.</title>
        <authorList>
            <person name="Cisse O.H."/>
            <person name="Almeida J.M.G.C.F."/>
            <person name="Fonseca A."/>
            <person name="Kumar A.A."/>
            <person name="Salojaervi J."/>
            <person name="Overmyer K."/>
            <person name="Hauser P.M."/>
            <person name="Pagni M."/>
        </authorList>
    </citation>
    <scope>NUCLEOTIDE SEQUENCE [LARGE SCALE GENOMIC DNA]</scope>
    <source>
        <strain evidence="14">PYCC 5710 / ATCC 11124 / CBS 356.35 / IMI 108563 / JCM 9778 / NBRC 8474</strain>
    </source>
</reference>
<evidence type="ECO:0000313" key="14">
    <source>
        <dbReference type="Proteomes" id="UP000013776"/>
    </source>
</evidence>
<gene>
    <name evidence="13" type="ORF">TAPDE_004115</name>
</gene>
<comment type="similarity">
    <text evidence="9">Belongs to the SEC20 family.</text>
</comment>
<dbReference type="GO" id="GO:0006890">
    <property type="term" value="P:retrograde vesicle-mediated transport, Golgi to endoplasmic reticulum"/>
    <property type="evidence" value="ECO:0007669"/>
    <property type="project" value="InterPro"/>
</dbReference>
<feature type="compositionally biased region" description="Polar residues" evidence="10">
    <location>
        <begin position="273"/>
        <end position="283"/>
    </location>
</feature>
<accession>R4XD85</accession>
<keyword evidence="8 11" id="KW-0472">Membrane</keyword>
<feature type="transmembrane region" description="Helical" evidence="11">
    <location>
        <begin position="216"/>
        <end position="234"/>
    </location>
</feature>
<keyword evidence="4" id="KW-0256">Endoplasmic reticulum</keyword>
<organism evidence="13 14">
    <name type="scientific">Taphrina deformans (strain PYCC 5710 / ATCC 11124 / CBS 356.35 / IMI 108563 / JCM 9778 / NBRC 8474)</name>
    <name type="common">Peach leaf curl fungus</name>
    <name type="synonym">Lalaria deformans</name>
    <dbReference type="NCBI Taxonomy" id="1097556"/>
    <lineage>
        <taxon>Eukaryota</taxon>
        <taxon>Fungi</taxon>
        <taxon>Dikarya</taxon>
        <taxon>Ascomycota</taxon>
        <taxon>Taphrinomycotina</taxon>
        <taxon>Taphrinomycetes</taxon>
        <taxon>Taphrinales</taxon>
        <taxon>Taphrinaceae</taxon>
        <taxon>Taphrina</taxon>
    </lineage>
</organism>
<dbReference type="GO" id="GO:0031201">
    <property type="term" value="C:SNARE complex"/>
    <property type="evidence" value="ECO:0007669"/>
    <property type="project" value="TreeGrafter"/>
</dbReference>
<dbReference type="Proteomes" id="UP000013776">
    <property type="component" value="Unassembled WGS sequence"/>
</dbReference>
<evidence type="ECO:0000256" key="10">
    <source>
        <dbReference type="SAM" id="MobiDB-lite"/>
    </source>
</evidence>
<feature type="domain" description="Sec20 C-terminal" evidence="12">
    <location>
        <begin position="147"/>
        <end position="237"/>
    </location>
</feature>
<feature type="compositionally biased region" description="Basic and acidic residues" evidence="10">
    <location>
        <begin position="288"/>
        <end position="297"/>
    </location>
</feature>
<dbReference type="InterPro" id="IPR005606">
    <property type="entry name" value="Sec20"/>
</dbReference>
<dbReference type="STRING" id="1097556.R4XD85"/>
<evidence type="ECO:0000259" key="12">
    <source>
        <dbReference type="Pfam" id="PF03908"/>
    </source>
</evidence>
<evidence type="ECO:0000256" key="5">
    <source>
        <dbReference type="ARBA" id="ARBA00022892"/>
    </source>
</evidence>
<name>R4XD85_TAPDE</name>
<protein>
    <recommendedName>
        <fullName evidence="12">Sec20 C-terminal domain-containing protein</fullName>
    </recommendedName>
</protein>
<evidence type="ECO:0000313" key="13">
    <source>
        <dbReference type="EMBL" id="CCG83790.1"/>
    </source>
</evidence>
<comment type="caution">
    <text evidence="13">The sequence shown here is derived from an EMBL/GenBank/DDBJ whole genome shotgun (WGS) entry which is preliminary data.</text>
</comment>
<sequence>MEDRLVEVGSLSREIFSLTARLANSPGPASLHVDLVAALRESIQQLDRDLTYAETFVEDEDVLATRNAQRLTIRRFREDYKTHRALYRRAVVRSKDNLQRATLDQAKENTVTAVAAAASTTDQTESDHDQRRKKNKFQSASNSVIQASSDVTLELRKTHALMSEELSRSALSQELLEESSSTLSRLGNEYYNFGTILNGSKRLLKELENANKVDQMWIWGSFGFFCLVVTYVLYRRILSRPVNALVWTGSFVFSRVSRRKIIEDRARPSFPISASPSSVTNQGVLYDKGTDKSDQHAQTDVDEVIDLVVPDLVQDEDEAARISRGRVNAPPIIETEETDIVHVEL</sequence>
<evidence type="ECO:0000256" key="2">
    <source>
        <dbReference type="ARBA" id="ARBA00022448"/>
    </source>
</evidence>
<evidence type="ECO:0000256" key="1">
    <source>
        <dbReference type="ARBA" id="ARBA00004163"/>
    </source>
</evidence>
<dbReference type="PANTHER" id="PTHR12825">
    <property type="entry name" value="BNIP1-RELATED"/>
    <property type="match status" value="1"/>
</dbReference>
<evidence type="ECO:0000256" key="6">
    <source>
        <dbReference type="ARBA" id="ARBA00022989"/>
    </source>
</evidence>
<dbReference type="AlphaFoldDB" id="R4XD85"/>
<evidence type="ECO:0000256" key="3">
    <source>
        <dbReference type="ARBA" id="ARBA00022692"/>
    </source>
</evidence>
<evidence type="ECO:0000256" key="8">
    <source>
        <dbReference type="ARBA" id="ARBA00023136"/>
    </source>
</evidence>
<dbReference type="EMBL" id="CAHR02000177">
    <property type="protein sequence ID" value="CCG83790.1"/>
    <property type="molecule type" value="Genomic_DNA"/>
</dbReference>
<keyword evidence="3 11" id="KW-0812">Transmembrane</keyword>
<feature type="region of interest" description="Disordered" evidence="10">
    <location>
        <begin position="273"/>
        <end position="297"/>
    </location>
</feature>
<keyword evidence="5" id="KW-0931">ER-Golgi transport</keyword>
<dbReference type="Pfam" id="PF03908">
    <property type="entry name" value="Sec20"/>
    <property type="match status" value="1"/>
</dbReference>
<evidence type="ECO:0000256" key="4">
    <source>
        <dbReference type="ARBA" id="ARBA00022824"/>
    </source>
</evidence>
<comment type="subcellular location">
    <subcellularLocation>
        <location evidence="1">Endoplasmic reticulum membrane</location>
        <topology evidence="1">Single-pass type IV membrane protein</topology>
    </subcellularLocation>
</comment>
<evidence type="ECO:0000256" key="11">
    <source>
        <dbReference type="SAM" id="Phobius"/>
    </source>
</evidence>
<evidence type="ECO:0000256" key="9">
    <source>
        <dbReference type="ARBA" id="ARBA00037934"/>
    </source>
</evidence>
<keyword evidence="7" id="KW-0175">Coiled coil</keyword>
<keyword evidence="6 11" id="KW-1133">Transmembrane helix</keyword>
<dbReference type="GO" id="GO:0005484">
    <property type="term" value="F:SNAP receptor activity"/>
    <property type="evidence" value="ECO:0007669"/>
    <property type="project" value="InterPro"/>
</dbReference>
<proteinExistence type="inferred from homology"/>
<dbReference type="InterPro" id="IPR056173">
    <property type="entry name" value="Sec20_C"/>
</dbReference>
<dbReference type="eggNOG" id="ENOG502S7WD">
    <property type="taxonomic scope" value="Eukaryota"/>
</dbReference>
<evidence type="ECO:0000256" key="7">
    <source>
        <dbReference type="ARBA" id="ARBA00023054"/>
    </source>
</evidence>
<feature type="region of interest" description="Disordered" evidence="10">
    <location>
        <begin position="116"/>
        <end position="141"/>
    </location>
</feature>
<keyword evidence="14" id="KW-1185">Reference proteome</keyword>